<gene>
    <name evidence="1" type="ORF">BJ138DRAFT_546138</name>
</gene>
<dbReference type="EMBL" id="MU267947">
    <property type="protein sequence ID" value="KAH7907025.1"/>
    <property type="molecule type" value="Genomic_DNA"/>
</dbReference>
<accession>A0ACB8A136</accession>
<organism evidence="1 2">
    <name type="scientific">Hygrophoropsis aurantiaca</name>
    <dbReference type="NCBI Taxonomy" id="72124"/>
    <lineage>
        <taxon>Eukaryota</taxon>
        <taxon>Fungi</taxon>
        <taxon>Dikarya</taxon>
        <taxon>Basidiomycota</taxon>
        <taxon>Agaricomycotina</taxon>
        <taxon>Agaricomycetes</taxon>
        <taxon>Agaricomycetidae</taxon>
        <taxon>Boletales</taxon>
        <taxon>Coniophorineae</taxon>
        <taxon>Hygrophoropsidaceae</taxon>
        <taxon>Hygrophoropsis</taxon>
    </lineage>
</organism>
<protein>
    <submittedName>
        <fullName evidence="1">Uncharacterized protein</fullName>
    </submittedName>
</protein>
<sequence length="286" mass="32411">MWPSELHSLKPSIQAELRLTAIPGNSSSYMFQNLPFEILYKIISDLPIKSILILGQVSKLFNQVIRDRSIWAHAYRTSSLVRPGGPFTWQTAQMLESNLTQSARLNLNWPPNPNPRPTRSHVITTGSLSGFMALIRGRWLLRSMDSLILCHDLDRADIGETSTAEEPYSILYECREHGSRIDNLLVQQTLLGERSGNENHPVGFALVTVYNAQAATYLTTLYSIIILADGIPMMHMIPLSIPLTPGRISIGPRFLAVYEPRSFEIRDTLFIAIENYQRYKFPETTH</sequence>
<name>A0ACB8A136_9AGAM</name>
<keyword evidence="2" id="KW-1185">Reference proteome</keyword>
<dbReference type="Proteomes" id="UP000790377">
    <property type="component" value="Unassembled WGS sequence"/>
</dbReference>
<reference evidence="1" key="1">
    <citation type="journal article" date="2021" name="New Phytol.">
        <title>Evolutionary innovations through gain and loss of genes in the ectomycorrhizal Boletales.</title>
        <authorList>
            <person name="Wu G."/>
            <person name="Miyauchi S."/>
            <person name="Morin E."/>
            <person name="Kuo A."/>
            <person name="Drula E."/>
            <person name="Varga T."/>
            <person name="Kohler A."/>
            <person name="Feng B."/>
            <person name="Cao Y."/>
            <person name="Lipzen A."/>
            <person name="Daum C."/>
            <person name="Hundley H."/>
            <person name="Pangilinan J."/>
            <person name="Johnson J."/>
            <person name="Barry K."/>
            <person name="LaButti K."/>
            <person name="Ng V."/>
            <person name="Ahrendt S."/>
            <person name="Min B."/>
            <person name="Choi I.G."/>
            <person name="Park H."/>
            <person name="Plett J.M."/>
            <person name="Magnuson J."/>
            <person name="Spatafora J.W."/>
            <person name="Nagy L.G."/>
            <person name="Henrissat B."/>
            <person name="Grigoriev I.V."/>
            <person name="Yang Z.L."/>
            <person name="Xu J."/>
            <person name="Martin F.M."/>
        </authorList>
    </citation>
    <scope>NUCLEOTIDE SEQUENCE</scope>
    <source>
        <strain evidence="1">ATCC 28755</strain>
    </source>
</reference>
<evidence type="ECO:0000313" key="1">
    <source>
        <dbReference type="EMBL" id="KAH7907025.1"/>
    </source>
</evidence>
<evidence type="ECO:0000313" key="2">
    <source>
        <dbReference type="Proteomes" id="UP000790377"/>
    </source>
</evidence>
<comment type="caution">
    <text evidence="1">The sequence shown here is derived from an EMBL/GenBank/DDBJ whole genome shotgun (WGS) entry which is preliminary data.</text>
</comment>
<proteinExistence type="predicted"/>